<feature type="region of interest" description="Disordered" evidence="1">
    <location>
        <begin position="146"/>
        <end position="174"/>
    </location>
</feature>
<organism evidence="3 4">
    <name type="scientific">Steinernema glaseri</name>
    <dbReference type="NCBI Taxonomy" id="37863"/>
    <lineage>
        <taxon>Eukaryota</taxon>
        <taxon>Metazoa</taxon>
        <taxon>Ecdysozoa</taxon>
        <taxon>Nematoda</taxon>
        <taxon>Chromadorea</taxon>
        <taxon>Rhabditida</taxon>
        <taxon>Tylenchina</taxon>
        <taxon>Panagrolaimomorpha</taxon>
        <taxon>Strongyloidoidea</taxon>
        <taxon>Steinernematidae</taxon>
        <taxon>Steinernema</taxon>
    </lineage>
</organism>
<evidence type="ECO:0000313" key="4">
    <source>
        <dbReference type="WBParaSite" id="L893_g3592.t1"/>
    </source>
</evidence>
<dbReference type="WBParaSite" id="L893_g3592.t1">
    <property type="protein sequence ID" value="L893_g3592.t1"/>
    <property type="gene ID" value="L893_g3592"/>
</dbReference>
<dbReference type="AlphaFoldDB" id="A0A1I8A9E3"/>
<name>A0A1I8A9E3_9BILA</name>
<keyword evidence="2" id="KW-0812">Transmembrane</keyword>
<keyword evidence="3" id="KW-1185">Reference proteome</keyword>
<evidence type="ECO:0000313" key="3">
    <source>
        <dbReference type="Proteomes" id="UP000095287"/>
    </source>
</evidence>
<protein>
    <submittedName>
        <fullName evidence="4">CX domain-containing protein</fullName>
    </submittedName>
</protein>
<sequence>MSRWDTLSPVAVVAPQNSDLGMSQVVQYQGNQPPPVGEQEVYQHGSIGDWVGSTPEGVNSSFIRCVYKAKDAGPNEVVTVLCEKIAGCCQNGCCPKDQFWMAGVFVLLAFVLLIFIVGACLMIICYQRSKSKQRRQEKEAFENAGYGSQIGMYPPPPPPGSYGAYPQHEMTDRY</sequence>
<feature type="transmembrane region" description="Helical" evidence="2">
    <location>
        <begin position="99"/>
        <end position="126"/>
    </location>
</feature>
<accession>A0A1I8A9E3</accession>
<keyword evidence="2" id="KW-0472">Membrane</keyword>
<proteinExistence type="predicted"/>
<dbReference type="Proteomes" id="UP000095287">
    <property type="component" value="Unplaced"/>
</dbReference>
<reference evidence="4" key="1">
    <citation type="submission" date="2016-11" db="UniProtKB">
        <authorList>
            <consortium name="WormBaseParasite"/>
        </authorList>
    </citation>
    <scope>IDENTIFICATION</scope>
</reference>
<evidence type="ECO:0000256" key="2">
    <source>
        <dbReference type="SAM" id="Phobius"/>
    </source>
</evidence>
<evidence type="ECO:0000256" key="1">
    <source>
        <dbReference type="SAM" id="MobiDB-lite"/>
    </source>
</evidence>
<keyword evidence="2" id="KW-1133">Transmembrane helix</keyword>